<evidence type="ECO:0000313" key="2">
    <source>
        <dbReference type="EMBL" id="GAA4319353.1"/>
    </source>
</evidence>
<organism evidence="2 3">
    <name type="scientific">Mucilaginibacter gynuensis</name>
    <dbReference type="NCBI Taxonomy" id="1302236"/>
    <lineage>
        <taxon>Bacteria</taxon>
        <taxon>Pseudomonadati</taxon>
        <taxon>Bacteroidota</taxon>
        <taxon>Sphingobacteriia</taxon>
        <taxon>Sphingobacteriales</taxon>
        <taxon>Sphingobacteriaceae</taxon>
        <taxon>Mucilaginibacter</taxon>
    </lineage>
</organism>
<evidence type="ECO:0000259" key="1">
    <source>
        <dbReference type="PROSITE" id="PS50075"/>
    </source>
</evidence>
<dbReference type="Proteomes" id="UP001500582">
    <property type="component" value="Unassembled WGS sequence"/>
</dbReference>
<dbReference type="PROSITE" id="PS50075">
    <property type="entry name" value="CARRIER"/>
    <property type="match status" value="1"/>
</dbReference>
<dbReference type="Pfam" id="PF00550">
    <property type="entry name" value="PP-binding"/>
    <property type="match status" value="1"/>
</dbReference>
<keyword evidence="3" id="KW-1185">Reference proteome</keyword>
<dbReference type="InterPro" id="IPR036736">
    <property type="entry name" value="ACP-like_sf"/>
</dbReference>
<sequence length="80" mass="9059">MNKEQILAKVTDIFKDVLDNDDIVLTDTTVATDVEDWDSLNHIQIIVAIEKSFKIKFTSTEIHHFKNVGELIGSIESKLS</sequence>
<name>A0ABP8G845_9SPHI</name>
<gene>
    <name evidence="2" type="ORF">GCM10023149_18020</name>
</gene>
<dbReference type="RefSeq" id="WP_345210705.1">
    <property type="nucleotide sequence ID" value="NZ_BAABFT010000003.1"/>
</dbReference>
<protein>
    <submittedName>
        <fullName evidence="2">Acyl carrier protein</fullName>
    </submittedName>
</protein>
<evidence type="ECO:0000313" key="3">
    <source>
        <dbReference type="Proteomes" id="UP001500582"/>
    </source>
</evidence>
<dbReference type="InterPro" id="IPR009081">
    <property type="entry name" value="PP-bd_ACP"/>
</dbReference>
<proteinExistence type="predicted"/>
<reference evidence="3" key="1">
    <citation type="journal article" date="2019" name="Int. J. Syst. Evol. Microbiol.">
        <title>The Global Catalogue of Microorganisms (GCM) 10K type strain sequencing project: providing services to taxonomists for standard genome sequencing and annotation.</title>
        <authorList>
            <consortium name="The Broad Institute Genomics Platform"/>
            <consortium name="The Broad Institute Genome Sequencing Center for Infectious Disease"/>
            <person name="Wu L."/>
            <person name="Ma J."/>
        </authorList>
    </citation>
    <scope>NUCLEOTIDE SEQUENCE [LARGE SCALE GENOMIC DNA]</scope>
    <source>
        <strain evidence="3">JCM 17705</strain>
    </source>
</reference>
<dbReference type="SUPFAM" id="SSF47336">
    <property type="entry name" value="ACP-like"/>
    <property type="match status" value="1"/>
</dbReference>
<comment type="caution">
    <text evidence="2">The sequence shown here is derived from an EMBL/GenBank/DDBJ whole genome shotgun (WGS) entry which is preliminary data.</text>
</comment>
<dbReference type="Gene3D" id="1.10.1200.10">
    <property type="entry name" value="ACP-like"/>
    <property type="match status" value="1"/>
</dbReference>
<dbReference type="EMBL" id="BAABFT010000003">
    <property type="protein sequence ID" value="GAA4319353.1"/>
    <property type="molecule type" value="Genomic_DNA"/>
</dbReference>
<feature type="domain" description="Carrier" evidence="1">
    <location>
        <begin position="1"/>
        <end position="79"/>
    </location>
</feature>
<accession>A0ABP8G845</accession>